<dbReference type="AlphaFoldDB" id="A0AAI8YNZ6"/>
<dbReference type="GO" id="GO:0022857">
    <property type="term" value="F:transmembrane transporter activity"/>
    <property type="evidence" value="ECO:0007669"/>
    <property type="project" value="InterPro"/>
</dbReference>
<evidence type="ECO:0000256" key="8">
    <source>
        <dbReference type="SAM" id="Phobius"/>
    </source>
</evidence>
<feature type="domain" description="Major facilitator superfamily (MFS) profile" evidence="9">
    <location>
        <begin position="74"/>
        <end position="581"/>
    </location>
</feature>
<evidence type="ECO:0000313" key="11">
    <source>
        <dbReference type="Proteomes" id="UP001295740"/>
    </source>
</evidence>
<evidence type="ECO:0000256" key="6">
    <source>
        <dbReference type="ARBA" id="ARBA00023136"/>
    </source>
</evidence>
<evidence type="ECO:0000256" key="7">
    <source>
        <dbReference type="SAM" id="MobiDB-lite"/>
    </source>
</evidence>
<keyword evidence="5 8" id="KW-1133">Transmembrane helix</keyword>
<keyword evidence="11" id="KW-1185">Reference proteome</keyword>
<dbReference type="PANTHER" id="PTHR23501:SF3">
    <property type="entry name" value="MAJOR FACILITATOR SUPERFAMILY (MFS) PROFILE DOMAIN-CONTAINING PROTEIN"/>
    <property type="match status" value="1"/>
</dbReference>
<feature type="transmembrane region" description="Helical" evidence="8">
    <location>
        <begin position="351"/>
        <end position="369"/>
    </location>
</feature>
<feature type="transmembrane region" description="Helical" evidence="8">
    <location>
        <begin position="418"/>
        <end position="437"/>
    </location>
</feature>
<gene>
    <name evidence="10" type="ORF">KHLLAP_LOCUS12173</name>
</gene>
<evidence type="ECO:0000256" key="3">
    <source>
        <dbReference type="ARBA" id="ARBA00022448"/>
    </source>
</evidence>
<dbReference type="FunFam" id="1.20.1250.20:FF:000284">
    <property type="entry name" value="Siderophore iron transporter mirB"/>
    <property type="match status" value="1"/>
</dbReference>
<feature type="transmembrane region" description="Helical" evidence="8">
    <location>
        <begin position="108"/>
        <end position="127"/>
    </location>
</feature>
<evidence type="ECO:0000313" key="10">
    <source>
        <dbReference type="EMBL" id="CAJ2511705.1"/>
    </source>
</evidence>
<sequence>MRLPPNRFTAQPEQPVVEKTVPETDKEAGLVTEQNPISDSESADVDAISADAQAGVQKIEAVTKVWSKNHLIAAYVFIWVIYFVDAMQQGTSTLLTPYVTSAFAEHSLTATTGVMSSIIGGVSKLTLAKILDVWGRPQGFMLTMLLMTLGLVMMAACNNVETYAAAQVFYWVGYNGISYTISVFIADTSALKNRGLMLGFLSSPYIATVWITGPISQSLISGIGFRWGFGIFAIITPLMCLPLFFLFTWNQRKAKKMGVLVPRNSGRTLLQSIKYYFWEFDVICLLLISGGFALFLLPFSIYSYQKYGWRDPLTICFIIFGGLMLIAAAVWEKYFAPVKFMPWELLTDRTVVGACVLSAVLFVEYYIWTAYFSSWLQVVMNLNLTQTGYISQIYSIGSCFFSIIVGVVVRWSGRFKWITLYFGVPVTILSIGLLIHFREPGTHLGWIIMCEILYAFAGGACVICEQLAVMAAAAHQHVAVVLAVEGMFSSVGGAIGLSIAGAIWTGLFPVKLAEYLPEESQANLTSIYGDLVTQLSYPVGSPTRDAIIRAYGDAQKWMFVAATTITIIGLVAVMFWRDIKVKDFKQVKGRVI</sequence>
<feature type="transmembrane region" description="Helical" evidence="8">
    <location>
        <begin position="168"/>
        <end position="186"/>
    </location>
</feature>
<feature type="transmembrane region" description="Helical" evidence="8">
    <location>
        <begin position="198"/>
        <end position="215"/>
    </location>
</feature>
<protein>
    <submittedName>
        <fullName evidence="10">Uu.00g073300.m01.CDS01</fullName>
    </submittedName>
</protein>
<comment type="subcellular location">
    <subcellularLocation>
        <location evidence="1">Membrane</location>
        <topology evidence="1">Multi-pass membrane protein</topology>
    </subcellularLocation>
</comment>
<dbReference type="Pfam" id="PF07690">
    <property type="entry name" value="MFS_1"/>
    <property type="match status" value="1"/>
</dbReference>
<dbReference type="PROSITE" id="PS50850">
    <property type="entry name" value="MFS"/>
    <property type="match status" value="1"/>
</dbReference>
<organism evidence="10 11">
    <name type="scientific">Anthostomella pinea</name>
    <dbReference type="NCBI Taxonomy" id="933095"/>
    <lineage>
        <taxon>Eukaryota</taxon>
        <taxon>Fungi</taxon>
        <taxon>Dikarya</taxon>
        <taxon>Ascomycota</taxon>
        <taxon>Pezizomycotina</taxon>
        <taxon>Sordariomycetes</taxon>
        <taxon>Xylariomycetidae</taxon>
        <taxon>Xylariales</taxon>
        <taxon>Xylariaceae</taxon>
        <taxon>Anthostomella</taxon>
    </lineage>
</organism>
<evidence type="ECO:0000256" key="4">
    <source>
        <dbReference type="ARBA" id="ARBA00022692"/>
    </source>
</evidence>
<dbReference type="InterPro" id="IPR020846">
    <property type="entry name" value="MFS_dom"/>
</dbReference>
<keyword evidence="6 8" id="KW-0472">Membrane</keyword>
<evidence type="ECO:0000259" key="9">
    <source>
        <dbReference type="PROSITE" id="PS50850"/>
    </source>
</evidence>
<accession>A0AAI8YNZ6</accession>
<feature type="region of interest" description="Disordered" evidence="7">
    <location>
        <begin position="1"/>
        <end position="36"/>
    </location>
</feature>
<evidence type="ECO:0000256" key="2">
    <source>
        <dbReference type="ARBA" id="ARBA00008335"/>
    </source>
</evidence>
<dbReference type="Proteomes" id="UP001295740">
    <property type="component" value="Unassembled WGS sequence"/>
</dbReference>
<dbReference type="GO" id="GO:0005886">
    <property type="term" value="C:plasma membrane"/>
    <property type="evidence" value="ECO:0007669"/>
    <property type="project" value="TreeGrafter"/>
</dbReference>
<proteinExistence type="inferred from homology"/>
<evidence type="ECO:0000256" key="1">
    <source>
        <dbReference type="ARBA" id="ARBA00004141"/>
    </source>
</evidence>
<name>A0AAI8YNZ6_9PEZI</name>
<feature type="transmembrane region" description="Helical" evidence="8">
    <location>
        <begin position="557"/>
        <end position="576"/>
    </location>
</feature>
<evidence type="ECO:0000256" key="5">
    <source>
        <dbReference type="ARBA" id="ARBA00022989"/>
    </source>
</evidence>
<feature type="transmembrane region" description="Helical" evidence="8">
    <location>
        <begin position="139"/>
        <end position="156"/>
    </location>
</feature>
<reference evidence="10" key="1">
    <citation type="submission" date="2023-10" db="EMBL/GenBank/DDBJ databases">
        <authorList>
            <person name="Hackl T."/>
        </authorList>
    </citation>
    <scope>NUCLEOTIDE SEQUENCE</scope>
</reference>
<feature type="transmembrane region" description="Helical" evidence="8">
    <location>
        <begin position="227"/>
        <end position="247"/>
    </location>
</feature>
<feature type="transmembrane region" description="Helical" evidence="8">
    <location>
        <begin position="275"/>
        <end position="300"/>
    </location>
</feature>
<feature type="transmembrane region" description="Helical" evidence="8">
    <location>
        <begin position="312"/>
        <end position="331"/>
    </location>
</feature>
<feature type="transmembrane region" description="Helical" evidence="8">
    <location>
        <begin position="71"/>
        <end position="88"/>
    </location>
</feature>
<dbReference type="Gene3D" id="1.20.1250.20">
    <property type="entry name" value="MFS general substrate transporter like domains"/>
    <property type="match status" value="2"/>
</dbReference>
<dbReference type="InterPro" id="IPR036259">
    <property type="entry name" value="MFS_trans_sf"/>
</dbReference>
<keyword evidence="3" id="KW-0813">Transport</keyword>
<dbReference type="EMBL" id="CAUWAG010000018">
    <property type="protein sequence ID" value="CAJ2511705.1"/>
    <property type="molecule type" value="Genomic_DNA"/>
</dbReference>
<dbReference type="SUPFAM" id="SSF103473">
    <property type="entry name" value="MFS general substrate transporter"/>
    <property type="match status" value="2"/>
</dbReference>
<comment type="caution">
    <text evidence="10">The sequence shown here is derived from an EMBL/GenBank/DDBJ whole genome shotgun (WGS) entry which is preliminary data.</text>
</comment>
<feature type="transmembrane region" description="Helical" evidence="8">
    <location>
        <begin position="443"/>
        <end position="468"/>
    </location>
</feature>
<dbReference type="InterPro" id="IPR011701">
    <property type="entry name" value="MFS"/>
</dbReference>
<feature type="transmembrane region" description="Helical" evidence="8">
    <location>
        <begin position="389"/>
        <end position="411"/>
    </location>
</feature>
<dbReference type="PANTHER" id="PTHR23501">
    <property type="entry name" value="MAJOR FACILITATOR SUPERFAMILY"/>
    <property type="match status" value="1"/>
</dbReference>
<feature type="transmembrane region" description="Helical" evidence="8">
    <location>
        <begin position="480"/>
        <end position="504"/>
    </location>
</feature>
<comment type="similarity">
    <text evidence="2">Belongs to the major facilitator superfamily.</text>
</comment>
<keyword evidence="4 8" id="KW-0812">Transmembrane</keyword>